<evidence type="ECO:0000313" key="1">
    <source>
        <dbReference type="EMBL" id="TBV00027.1"/>
    </source>
</evidence>
<proteinExistence type="predicted"/>
<comment type="caution">
    <text evidence="1">The sequence shown here is derived from an EMBL/GenBank/DDBJ whole genome shotgun (WGS) entry which is preliminary data.</text>
</comment>
<evidence type="ECO:0000313" key="2">
    <source>
        <dbReference type="Proteomes" id="UP000292639"/>
    </source>
</evidence>
<dbReference type="Proteomes" id="UP000292639">
    <property type="component" value="Unassembled WGS sequence"/>
</dbReference>
<name>A0A4Q9RE56_9GAMM</name>
<accession>A0A4Q9RE56</accession>
<dbReference type="AlphaFoldDB" id="A0A4Q9RE56"/>
<organism evidence="1 2">
    <name type="scientific">Stutzerimonas kirkiae</name>
    <dbReference type="NCBI Taxonomy" id="2211392"/>
    <lineage>
        <taxon>Bacteria</taxon>
        <taxon>Pseudomonadati</taxon>
        <taxon>Pseudomonadota</taxon>
        <taxon>Gammaproteobacteria</taxon>
        <taxon>Pseudomonadales</taxon>
        <taxon>Pseudomonadaceae</taxon>
        <taxon>Stutzerimonas</taxon>
    </lineage>
</organism>
<sequence>MTAKEIKQAIECWASRPTWFASHPSDTQELRRAVSNLKSLNYTPSKDELFEVIYERVKDLPAMLGTPKDIRKAAQDYAAKIYNKL</sequence>
<reference evidence="1 2" key="1">
    <citation type="submission" date="2018-06" db="EMBL/GenBank/DDBJ databases">
        <title>Three novel Pseudomonas species isolated from symptomatic oak.</title>
        <authorList>
            <person name="Bueno-Gonzalez V."/>
            <person name="Brady C."/>
        </authorList>
    </citation>
    <scope>NUCLEOTIDE SEQUENCE [LARGE SCALE GENOMIC DNA]</scope>
    <source>
        <strain evidence="1 2">P17C</strain>
    </source>
</reference>
<protein>
    <submittedName>
        <fullName evidence="1">Uncharacterized protein</fullName>
    </submittedName>
</protein>
<dbReference type="EMBL" id="QJUP01000001">
    <property type="protein sequence ID" value="TBV00027.1"/>
    <property type="molecule type" value="Genomic_DNA"/>
</dbReference>
<dbReference type="RefSeq" id="WP_131183121.1">
    <property type="nucleotide sequence ID" value="NZ_QJUO01000002.1"/>
</dbReference>
<gene>
    <name evidence="1" type="ORF">DNJ96_01715</name>
</gene>
<keyword evidence="2" id="KW-1185">Reference proteome</keyword>